<accession>A0ABQ9EZ32</accession>
<organism evidence="2 3">
    <name type="scientific">Tegillarca granosa</name>
    <name type="common">Malaysian cockle</name>
    <name type="synonym">Anadara granosa</name>
    <dbReference type="NCBI Taxonomy" id="220873"/>
    <lineage>
        <taxon>Eukaryota</taxon>
        <taxon>Metazoa</taxon>
        <taxon>Spiralia</taxon>
        <taxon>Lophotrochozoa</taxon>
        <taxon>Mollusca</taxon>
        <taxon>Bivalvia</taxon>
        <taxon>Autobranchia</taxon>
        <taxon>Pteriomorphia</taxon>
        <taxon>Arcoida</taxon>
        <taxon>Arcoidea</taxon>
        <taxon>Arcidae</taxon>
        <taxon>Tegillarca</taxon>
    </lineage>
</organism>
<dbReference type="Gene3D" id="1.10.418.10">
    <property type="entry name" value="Calponin-like domain"/>
    <property type="match status" value="2"/>
</dbReference>
<gene>
    <name evidence="2" type="ORF">KUTeg_012299</name>
</gene>
<keyword evidence="1" id="KW-0677">Repeat</keyword>
<name>A0ABQ9EZ32_TEGGR</name>
<keyword evidence="3" id="KW-1185">Reference proteome</keyword>
<dbReference type="EMBL" id="JARBDR010000640">
    <property type="protein sequence ID" value="KAJ8310434.1"/>
    <property type="molecule type" value="Genomic_DNA"/>
</dbReference>
<dbReference type="InterPro" id="IPR036872">
    <property type="entry name" value="CH_dom_sf"/>
</dbReference>
<dbReference type="InterPro" id="IPR044801">
    <property type="entry name" value="Filamin"/>
</dbReference>
<evidence type="ECO:0000313" key="3">
    <source>
        <dbReference type="Proteomes" id="UP001217089"/>
    </source>
</evidence>
<protein>
    <submittedName>
        <fullName evidence="2">Uncharacterized protein</fullName>
    </submittedName>
</protein>
<dbReference type="Proteomes" id="UP001217089">
    <property type="component" value="Unassembled WGS sequence"/>
</dbReference>
<dbReference type="PANTHER" id="PTHR38537:SF8">
    <property type="entry name" value="FILAMIN-A"/>
    <property type="match status" value="1"/>
</dbReference>
<comment type="caution">
    <text evidence="2">The sequence shown here is derived from an EMBL/GenBank/DDBJ whole genome shotgun (WGS) entry which is preliminary data.</text>
</comment>
<evidence type="ECO:0000313" key="2">
    <source>
        <dbReference type="EMBL" id="KAJ8310434.1"/>
    </source>
</evidence>
<dbReference type="SUPFAM" id="SSF47576">
    <property type="entry name" value="Calponin-homology domain, CH-domain"/>
    <property type="match status" value="1"/>
</dbReference>
<dbReference type="PANTHER" id="PTHR38537">
    <property type="entry name" value="JITTERBUG, ISOFORM N"/>
    <property type="match status" value="1"/>
</dbReference>
<reference evidence="2 3" key="1">
    <citation type="submission" date="2022-12" db="EMBL/GenBank/DDBJ databases">
        <title>Chromosome-level genome of Tegillarca granosa.</title>
        <authorList>
            <person name="Kim J."/>
        </authorList>
    </citation>
    <scope>NUCLEOTIDE SEQUENCE [LARGE SCALE GENOMIC DNA]</scope>
    <source>
        <strain evidence="2">Teg-2019</strain>
        <tissue evidence="2">Adductor muscle</tissue>
    </source>
</reference>
<evidence type="ECO:0000256" key="1">
    <source>
        <dbReference type="ARBA" id="ARBA00022737"/>
    </source>
</evidence>
<proteinExistence type="predicted"/>
<sequence length="76" mass="8882">MLMSLFWCDSADIAEGNVKLILALIWQLILRYQIGLSNIQHKNWMLAWIQAVIPECNITNFTSDWNDGIALQYQQR</sequence>